<feature type="region of interest" description="Disordered" evidence="1">
    <location>
        <begin position="1"/>
        <end position="167"/>
    </location>
</feature>
<reference evidence="3" key="1">
    <citation type="journal article" date="2011" name="Proc. Natl. Acad. Sci. U.S.A.">
        <title>Obligate biotrophy features unraveled by the genomic analysis of rust fungi.</title>
        <authorList>
            <person name="Duplessis S."/>
            <person name="Cuomo C.A."/>
            <person name="Lin Y.-C."/>
            <person name="Aerts A."/>
            <person name="Tisserant E."/>
            <person name="Veneault-Fourrey C."/>
            <person name="Joly D.L."/>
            <person name="Hacquard S."/>
            <person name="Amselem J."/>
            <person name="Cantarel B.L."/>
            <person name="Chiu R."/>
            <person name="Coutinho P.M."/>
            <person name="Feau N."/>
            <person name="Field M."/>
            <person name="Frey P."/>
            <person name="Gelhaye E."/>
            <person name="Goldberg J."/>
            <person name="Grabherr M.G."/>
            <person name="Kodira C.D."/>
            <person name="Kohler A."/>
            <person name="Kuees U."/>
            <person name="Lindquist E.A."/>
            <person name="Lucas S.M."/>
            <person name="Mago R."/>
            <person name="Mauceli E."/>
            <person name="Morin E."/>
            <person name="Murat C."/>
            <person name="Pangilinan J.L."/>
            <person name="Park R."/>
            <person name="Pearson M."/>
            <person name="Quesneville H."/>
            <person name="Rouhier N."/>
            <person name="Sakthikumar S."/>
            <person name="Salamov A.A."/>
            <person name="Schmutz J."/>
            <person name="Selles B."/>
            <person name="Shapiro H."/>
            <person name="Tanguay P."/>
            <person name="Tuskan G.A."/>
            <person name="Henrissat B."/>
            <person name="Van de Peer Y."/>
            <person name="Rouze P."/>
            <person name="Ellis J.G."/>
            <person name="Dodds P.N."/>
            <person name="Schein J.E."/>
            <person name="Zhong S."/>
            <person name="Hamelin R.C."/>
            <person name="Grigoriev I.V."/>
            <person name="Szabo L.J."/>
            <person name="Martin F."/>
        </authorList>
    </citation>
    <scope>NUCLEOTIDE SEQUENCE [LARGE SCALE GENOMIC DNA]</scope>
    <source>
        <strain evidence="3">98AG31 / pathotype 3-4-7</strain>
    </source>
</reference>
<feature type="region of interest" description="Disordered" evidence="1">
    <location>
        <begin position="261"/>
        <end position="281"/>
    </location>
</feature>
<feature type="compositionally biased region" description="Low complexity" evidence="1">
    <location>
        <begin position="27"/>
        <end position="36"/>
    </location>
</feature>
<feature type="compositionally biased region" description="Polar residues" evidence="1">
    <location>
        <begin position="268"/>
        <end position="281"/>
    </location>
</feature>
<protein>
    <submittedName>
        <fullName evidence="2">Uncharacterized protein</fullName>
    </submittedName>
</protein>
<sequence length="508" mass="56676">MANSQTTSRITRIARGEAIEEGTVIIAPPSSTTTVPPAAPADDLEGTDDPNNDQLDGETIEEERRDAIARSMDSYAGEDEVEDDEVEDQESEEEDSKDDTYNAEDDHGSPDSSSSGESSASSDSDSSTKAEDSSEEDSWSSESSNDSSDSDDSELTVKEKKKRSNMSIKAIDKVIAKALKAKEKAKALLAKEKAPSRVSSSKTKSSTNRKSIKKENGIRFQEGAPCKSSLPTLQPYWGEAMKNLSDNVPLTVLNPTFVQKDKVESRKNQPATSSSKNTCNRGLTPPSEYAMTFGEWVDGITLLRKYLKKVYHFSILSDQLRGHVKHVKDIKTDRLNHRDATECWMVALRYDILFREQLFGHRGKGVPVPDASIYVEIIERAAKEKATRNGELSSGNENPYAKGARFEHRDPITGVWEECSRPYEEIKHQKSVNLVTEEQRVEVEVERLMVEEELANTRGLIYHLTVLTAHPVTCQNPVNVLYKCLTKVGWFALAFNPWLELYVLLVLM</sequence>
<proteinExistence type="predicted"/>
<evidence type="ECO:0000313" key="2">
    <source>
        <dbReference type="EMBL" id="EGG00068.1"/>
    </source>
</evidence>
<feature type="compositionally biased region" description="Basic and acidic residues" evidence="1">
    <location>
        <begin position="98"/>
        <end position="109"/>
    </location>
</feature>
<feature type="region of interest" description="Disordered" evidence="1">
    <location>
        <begin position="188"/>
        <end position="220"/>
    </location>
</feature>
<dbReference type="GeneID" id="18930971"/>
<dbReference type="HOGENOM" id="CLU_047283_0_0_1"/>
<organism evidence="3">
    <name type="scientific">Melampsora larici-populina (strain 98AG31 / pathotype 3-4-7)</name>
    <name type="common">Poplar leaf rust fungus</name>
    <dbReference type="NCBI Taxonomy" id="747676"/>
    <lineage>
        <taxon>Eukaryota</taxon>
        <taxon>Fungi</taxon>
        <taxon>Dikarya</taxon>
        <taxon>Basidiomycota</taxon>
        <taxon>Pucciniomycotina</taxon>
        <taxon>Pucciniomycetes</taxon>
        <taxon>Pucciniales</taxon>
        <taxon>Melampsoraceae</taxon>
        <taxon>Melampsora</taxon>
    </lineage>
</organism>
<feature type="compositionally biased region" description="Polar residues" evidence="1">
    <location>
        <begin position="1"/>
        <end position="10"/>
    </location>
</feature>
<dbReference type="KEGG" id="mlr:MELLADRAFT_68142"/>
<name>F4S5Q3_MELLP</name>
<feature type="compositionally biased region" description="Low complexity" evidence="1">
    <location>
        <begin position="196"/>
        <end position="209"/>
    </location>
</feature>
<dbReference type="EMBL" id="GL883151">
    <property type="protein sequence ID" value="EGG00068.1"/>
    <property type="molecule type" value="Genomic_DNA"/>
</dbReference>
<dbReference type="InParanoid" id="F4S5Q3"/>
<dbReference type="AlphaFoldDB" id="F4S5Q3"/>
<evidence type="ECO:0000256" key="1">
    <source>
        <dbReference type="SAM" id="MobiDB-lite"/>
    </source>
</evidence>
<dbReference type="RefSeq" id="XP_007416666.1">
    <property type="nucleotide sequence ID" value="XM_007416604.1"/>
</dbReference>
<keyword evidence="3" id="KW-1185">Reference proteome</keyword>
<feature type="compositionally biased region" description="Acidic residues" evidence="1">
    <location>
        <begin position="42"/>
        <end position="61"/>
    </location>
</feature>
<dbReference type="Proteomes" id="UP000001072">
    <property type="component" value="Unassembled WGS sequence"/>
</dbReference>
<accession>F4S5Q3</accession>
<feature type="compositionally biased region" description="Low complexity" evidence="1">
    <location>
        <begin position="110"/>
        <end position="125"/>
    </location>
</feature>
<dbReference type="VEuPathDB" id="FungiDB:MELLADRAFT_68142"/>
<evidence type="ECO:0000313" key="3">
    <source>
        <dbReference type="Proteomes" id="UP000001072"/>
    </source>
</evidence>
<feature type="compositionally biased region" description="Acidic residues" evidence="1">
    <location>
        <begin position="76"/>
        <end position="97"/>
    </location>
</feature>
<gene>
    <name evidence="2" type="ORF">MELLADRAFT_68142</name>
</gene>